<keyword evidence="1" id="KW-0378">Hydrolase</keyword>
<gene>
    <name evidence="2" type="ORF">S01H1_12631</name>
</gene>
<evidence type="ECO:0008006" key="3">
    <source>
        <dbReference type="Google" id="ProtNLM"/>
    </source>
</evidence>
<dbReference type="GO" id="GO:0016787">
    <property type="term" value="F:hydrolase activity"/>
    <property type="evidence" value="ECO:0007669"/>
    <property type="project" value="UniProtKB-KW"/>
</dbReference>
<feature type="non-terminal residue" evidence="2">
    <location>
        <position position="1"/>
    </location>
</feature>
<name>X0S078_9ZZZZ</name>
<reference evidence="2" key="1">
    <citation type="journal article" date="2014" name="Front. Microbiol.">
        <title>High frequency of phylogenetically diverse reductive dehalogenase-homologous genes in deep subseafloor sedimentary metagenomes.</title>
        <authorList>
            <person name="Kawai M."/>
            <person name="Futagami T."/>
            <person name="Toyoda A."/>
            <person name="Takaki Y."/>
            <person name="Nishi S."/>
            <person name="Hori S."/>
            <person name="Arai W."/>
            <person name="Tsubouchi T."/>
            <person name="Morono Y."/>
            <person name="Uchiyama I."/>
            <person name="Ito T."/>
            <person name="Fujiyama A."/>
            <person name="Inagaki F."/>
            <person name="Takami H."/>
        </authorList>
    </citation>
    <scope>NUCLEOTIDE SEQUENCE</scope>
    <source>
        <strain evidence="2">Expedition CK06-06</strain>
    </source>
</reference>
<feature type="non-terminal residue" evidence="2">
    <location>
        <position position="415"/>
    </location>
</feature>
<evidence type="ECO:0000256" key="1">
    <source>
        <dbReference type="ARBA" id="ARBA00022801"/>
    </source>
</evidence>
<dbReference type="EMBL" id="BARS01006493">
    <property type="protein sequence ID" value="GAF69387.1"/>
    <property type="molecule type" value="Genomic_DNA"/>
</dbReference>
<accession>X0S078</accession>
<evidence type="ECO:0000313" key="2">
    <source>
        <dbReference type="EMBL" id="GAF69387.1"/>
    </source>
</evidence>
<dbReference type="Gene3D" id="3.30.379.10">
    <property type="entry name" value="Chitobiase/beta-hexosaminidase domain 2-like"/>
    <property type="match status" value="1"/>
</dbReference>
<protein>
    <recommendedName>
        <fullName evidence="3">Beta-hexosaminidase bacterial type N-terminal domain-containing protein</fullName>
    </recommendedName>
</protein>
<dbReference type="InterPro" id="IPR029018">
    <property type="entry name" value="Hex-like_dom2"/>
</dbReference>
<dbReference type="SUPFAM" id="SSF55545">
    <property type="entry name" value="beta-N-acetylhexosaminidase-like domain"/>
    <property type="match status" value="1"/>
</dbReference>
<organism evidence="2">
    <name type="scientific">marine sediment metagenome</name>
    <dbReference type="NCBI Taxonomy" id="412755"/>
    <lineage>
        <taxon>unclassified sequences</taxon>
        <taxon>metagenomes</taxon>
        <taxon>ecological metagenomes</taxon>
    </lineage>
</organism>
<dbReference type="AlphaFoldDB" id="X0S078"/>
<proteinExistence type="predicted"/>
<sequence length="415" mass="48032">GLNSPFVKTEPRKAVVIVGRDGRGVLYGIGRLLRKMRLRPGSIQVPDGLRIITAPKYLLRGHQLGYRPKTNAYDAWSPAQYDQYIRELALFGTNAIEIIPPVSDDDYVSRHMQDPMEMMIRHSEIIDSYGLDVWIWYPNVGKDYVSAAGVEKELAARKEVFRKLKRIDALLVPGGDPGHLHPDVFFPWMDKVAVVLKRYHPKAKIWVSPQAMQPTREWLESFYKYVNKKPKWLGGVVFAPWIKTPLPEMRRIVDKDIKIRRYPDITHNVACQYPVKDWDLAFALTLHRECFNPRPVAMKKIHNALDEYACGSLTYSEGINDDINKFIWGDQDWDPGTAVIETLRDYSRFFISPKFSEEIAQGFMAQERNWEGPLAANGQVEVTLAQWRDLEKKVPVKVRDNYRFQMGLMRAYYDA</sequence>
<comment type="caution">
    <text evidence="2">The sequence shown here is derived from an EMBL/GenBank/DDBJ whole genome shotgun (WGS) entry which is preliminary data.</text>
</comment>